<feature type="binding site" evidence="9">
    <location>
        <position position="13"/>
    </location>
    <ligand>
        <name>NADPH</name>
        <dbReference type="ChEBI" id="CHEBI:57783"/>
    </ligand>
</feature>
<dbReference type="InterPro" id="IPR026877">
    <property type="entry name" value="DXPR_C"/>
</dbReference>
<feature type="binding site" evidence="9">
    <location>
        <position position="226"/>
    </location>
    <ligand>
        <name>Mn(2+)</name>
        <dbReference type="ChEBI" id="CHEBI:29035"/>
    </ligand>
</feature>
<dbReference type="HAMAP" id="MF_00183">
    <property type="entry name" value="DXP_reductoisom"/>
    <property type="match status" value="1"/>
</dbReference>
<evidence type="ECO:0000256" key="5">
    <source>
        <dbReference type="ARBA" id="ARBA00023002"/>
    </source>
</evidence>
<feature type="binding site" evidence="9">
    <location>
        <position position="124"/>
    </location>
    <ligand>
        <name>NADPH</name>
        <dbReference type="ChEBI" id="CHEBI:57783"/>
    </ligand>
</feature>
<dbReference type="UniPathway" id="UPA00056">
    <property type="reaction ID" value="UER00092"/>
</dbReference>
<feature type="binding site" evidence="9">
    <location>
        <position position="11"/>
    </location>
    <ligand>
        <name>NADPH</name>
        <dbReference type="ChEBI" id="CHEBI:57783"/>
    </ligand>
</feature>
<dbReference type="PANTHER" id="PTHR30525">
    <property type="entry name" value="1-DEOXY-D-XYLULOSE 5-PHOSPHATE REDUCTOISOMERASE"/>
    <property type="match status" value="1"/>
</dbReference>
<feature type="binding site" evidence="9">
    <location>
        <position position="210"/>
    </location>
    <ligand>
        <name>NADPH</name>
        <dbReference type="ChEBI" id="CHEBI:57783"/>
    </ligand>
</feature>
<dbReference type="AlphaFoldDB" id="A0A370DSQ4"/>
<evidence type="ECO:0000259" key="10">
    <source>
        <dbReference type="Pfam" id="PF02670"/>
    </source>
</evidence>
<feature type="domain" description="1-deoxy-D-xylulose 5-phosphate reductoisomerase C-terminal" evidence="11">
    <location>
        <begin position="146"/>
        <end position="234"/>
    </location>
</feature>
<feature type="binding site" evidence="9">
    <location>
        <position position="151"/>
    </location>
    <ligand>
        <name>1-deoxy-D-xylulose 5-phosphate</name>
        <dbReference type="ChEBI" id="CHEBI:57792"/>
    </ligand>
</feature>
<evidence type="ECO:0000313" key="14">
    <source>
        <dbReference type="Proteomes" id="UP000254771"/>
    </source>
</evidence>
<dbReference type="Pfam" id="PF02670">
    <property type="entry name" value="DXP_reductoisom"/>
    <property type="match status" value="1"/>
</dbReference>
<dbReference type="Pfam" id="PF13288">
    <property type="entry name" value="DXPR_C"/>
    <property type="match status" value="1"/>
</dbReference>
<evidence type="ECO:0000259" key="12">
    <source>
        <dbReference type="Pfam" id="PF13288"/>
    </source>
</evidence>
<dbReference type="EMBL" id="QFXE01000005">
    <property type="protein sequence ID" value="RDH87747.1"/>
    <property type="molecule type" value="Genomic_DNA"/>
</dbReference>
<dbReference type="InterPro" id="IPR003821">
    <property type="entry name" value="DXP_reductoisomerase"/>
</dbReference>
<feature type="binding site" evidence="9">
    <location>
        <position position="150"/>
    </location>
    <ligand>
        <name>Mn(2+)</name>
        <dbReference type="ChEBI" id="CHEBI:29035"/>
    </ligand>
</feature>
<feature type="binding site" evidence="9">
    <location>
        <position position="152"/>
    </location>
    <ligand>
        <name>1-deoxy-D-xylulose 5-phosphate</name>
        <dbReference type="ChEBI" id="CHEBI:57792"/>
    </ligand>
</feature>
<keyword evidence="4 9" id="KW-0521">NADP</keyword>
<dbReference type="NCBIfam" id="NF009114">
    <property type="entry name" value="PRK12464.1"/>
    <property type="match status" value="1"/>
</dbReference>
<feature type="domain" description="DXP reductoisomerase C-terminal" evidence="12">
    <location>
        <begin position="266"/>
        <end position="381"/>
    </location>
</feature>
<feature type="domain" description="1-deoxy-D-xylulose 5-phosphate reductoisomerase N-terminal" evidence="10">
    <location>
        <begin position="4"/>
        <end position="132"/>
    </location>
</feature>
<dbReference type="SUPFAM" id="SSF51735">
    <property type="entry name" value="NAD(P)-binding Rossmann-fold domains"/>
    <property type="match status" value="1"/>
</dbReference>
<dbReference type="InterPro" id="IPR036291">
    <property type="entry name" value="NAD(P)-bd_dom_sf"/>
</dbReference>
<keyword evidence="9" id="KW-0460">Magnesium</keyword>
<comment type="caution">
    <text evidence="9">Lacks conserved residue(s) required for the propagation of feature annotation.</text>
</comment>
<dbReference type="SUPFAM" id="SSF55347">
    <property type="entry name" value="Glyceraldehyde-3-phosphate dehydrogenase-like, C-terminal domain"/>
    <property type="match status" value="1"/>
</dbReference>
<comment type="cofactor">
    <cofactor evidence="9">
        <name>Mg(2+)</name>
        <dbReference type="ChEBI" id="CHEBI:18420"/>
    </cofactor>
    <cofactor evidence="9">
        <name>Mn(2+)</name>
        <dbReference type="ChEBI" id="CHEBI:29035"/>
    </cofactor>
</comment>
<evidence type="ECO:0000256" key="7">
    <source>
        <dbReference type="ARBA" id="ARBA00023229"/>
    </source>
</evidence>
<dbReference type="NCBIfam" id="NF003938">
    <property type="entry name" value="PRK05447.1-1"/>
    <property type="match status" value="1"/>
</dbReference>
<evidence type="ECO:0000256" key="8">
    <source>
        <dbReference type="ARBA" id="ARBA00048543"/>
    </source>
</evidence>
<feature type="binding site" evidence="9">
    <location>
        <position position="10"/>
    </location>
    <ligand>
        <name>NADPH</name>
        <dbReference type="ChEBI" id="CHEBI:57783"/>
    </ligand>
</feature>
<dbReference type="GO" id="GO:0070402">
    <property type="term" value="F:NADPH binding"/>
    <property type="evidence" value="ECO:0007669"/>
    <property type="project" value="InterPro"/>
</dbReference>
<dbReference type="NCBIfam" id="TIGR00243">
    <property type="entry name" value="Dxr"/>
    <property type="match status" value="1"/>
</dbReference>
<dbReference type="InterPro" id="IPR013512">
    <property type="entry name" value="DXP_reductoisomerase_N"/>
</dbReference>
<protein>
    <recommendedName>
        <fullName evidence="9">1-deoxy-D-xylulose 5-phosphate reductoisomerase</fullName>
        <shortName evidence="9">DXP reductoisomerase</shortName>
        <ecNumber evidence="9">1.1.1.267</ecNumber>
    </recommendedName>
    <alternativeName>
        <fullName evidence="9">1-deoxyxylulose-5-phosphate reductoisomerase</fullName>
    </alternativeName>
    <alternativeName>
        <fullName evidence="9">2-C-methyl-D-erythritol 4-phosphate synthase</fullName>
    </alternativeName>
</protein>
<comment type="similarity">
    <text evidence="2 9">Belongs to the DXR family.</text>
</comment>
<dbReference type="Gene3D" id="3.40.50.720">
    <property type="entry name" value="NAD(P)-binding Rossmann-like Domain"/>
    <property type="match status" value="1"/>
</dbReference>
<feature type="binding site" evidence="9">
    <location>
        <position position="217"/>
    </location>
    <ligand>
        <name>1-deoxy-D-xylulose 5-phosphate</name>
        <dbReference type="ChEBI" id="CHEBI:57792"/>
    </ligand>
</feature>
<dbReference type="GO" id="GO:0016853">
    <property type="term" value="F:isomerase activity"/>
    <property type="evidence" value="ECO:0007669"/>
    <property type="project" value="UniProtKB-KW"/>
</dbReference>
<feature type="binding site" evidence="9">
    <location>
        <position position="204"/>
    </location>
    <ligand>
        <name>1-deoxy-D-xylulose 5-phosphate</name>
        <dbReference type="ChEBI" id="CHEBI:57792"/>
    </ligand>
</feature>
<dbReference type="PANTHER" id="PTHR30525:SF0">
    <property type="entry name" value="1-DEOXY-D-XYLULOSE 5-PHOSPHATE REDUCTOISOMERASE, CHLOROPLASTIC"/>
    <property type="match status" value="1"/>
</dbReference>
<feature type="binding site" evidence="9">
    <location>
        <position position="222"/>
    </location>
    <ligand>
        <name>1-deoxy-D-xylulose 5-phosphate</name>
        <dbReference type="ChEBI" id="CHEBI:57792"/>
    </ligand>
</feature>
<reference evidence="13 14" key="1">
    <citation type="journal article" date="2018" name="ISME J.">
        <title>Endosymbiont genomes yield clues of tubeworm success.</title>
        <authorList>
            <person name="Li Y."/>
            <person name="Liles M.R."/>
            <person name="Halanych K.M."/>
        </authorList>
    </citation>
    <scope>NUCLEOTIDE SEQUENCE [LARGE SCALE GENOMIC DNA]</scope>
    <source>
        <strain evidence="13">A1462</strain>
    </source>
</reference>
<organism evidence="13 14">
    <name type="scientific">endosymbiont of Escarpia spicata</name>
    <dbReference type="NCBI Taxonomy" id="2200908"/>
    <lineage>
        <taxon>Bacteria</taxon>
        <taxon>Pseudomonadati</taxon>
        <taxon>Pseudomonadota</taxon>
        <taxon>Gammaproteobacteria</taxon>
        <taxon>sulfur-oxidizing symbionts</taxon>
    </lineage>
</organism>
<evidence type="ECO:0000256" key="9">
    <source>
        <dbReference type="HAMAP-Rule" id="MF_00183"/>
    </source>
</evidence>
<gene>
    <name evidence="9" type="primary">dxr</name>
    <name evidence="13" type="ORF">DIZ78_04155</name>
</gene>
<keyword evidence="5 9" id="KW-0560">Oxidoreductase</keyword>
<dbReference type="GO" id="GO:0030604">
    <property type="term" value="F:1-deoxy-D-xylulose-5-phosphate reductoisomerase activity"/>
    <property type="evidence" value="ECO:0007669"/>
    <property type="project" value="UniProtKB-UniRule"/>
</dbReference>
<evidence type="ECO:0000256" key="3">
    <source>
        <dbReference type="ARBA" id="ARBA00022723"/>
    </source>
</evidence>
<dbReference type="Pfam" id="PF08436">
    <property type="entry name" value="DXP_redisom_C"/>
    <property type="match status" value="1"/>
</dbReference>
<accession>A0A370DSQ4</accession>
<sequence>MKGLTVLGSTGSIGLSTLDVVTRHPERYRVVALTANRDVDGLLGQCLSFKPQIAVMADATSAAELAKRLAENGSDVEVLSGVAGLEQVAAMPEADYVMAAIVGAAGLLPAMAAVRAGKRVLLANKEALVVSGHLFMEAAEAHEAEILPIDSEHNAVFQCMPADFRRGLEQVGVRKILLTASGGPFRTMPLEGLKAVTPEQACAHPNWDMGRKISVDSATMMNKGLEVIEACWLFHTSPQQIQVVLHPQSVIHSMVEYNDGSVLAQLGNPDMRTPIAHALAWPERIDSGVDRLDLFQIARLDFEAPDLERFPCLRLAYEAVEAGGTAPTVLNAANEVAVQAFLESRLGFLGIPTLVERTLNALEARPADSLELLLDQDRQARVFAEQAL</sequence>
<evidence type="ECO:0000256" key="6">
    <source>
        <dbReference type="ARBA" id="ARBA00023211"/>
    </source>
</evidence>
<feature type="binding site" evidence="9">
    <location>
        <position position="126"/>
    </location>
    <ligand>
        <name>NADPH</name>
        <dbReference type="ChEBI" id="CHEBI:57783"/>
    </ligand>
</feature>
<keyword evidence="7 9" id="KW-0414">Isoprene biosynthesis</keyword>
<dbReference type="PIRSF" id="PIRSF006205">
    <property type="entry name" value="Dxp_reductismrs"/>
    <property type="match status" value="1"/>
</dbReference>
<keyword evidence="6 9" id="KW-0464">Manganese</keyword>
<dbReference type="InterPro" id="IPR036169">
    <property type="entry name" value="DXPR_C_sf"/>
</dbReference>
<keyword evidence="14" id="KW-1185">Reference proteome</keyword>
<dbReference type="InterPro" id="IPR013644">
    <property type="entry name" value="DXP_reductoisomerase_C"/>
</dbReference>
<dbReference type="Gene3D" id="1.10.1740.10">
    <property type="match status" value="1"/>
</dbReference>
<comment type="caution">
    <text evidence="13">The sequence shown here is derived from an EMBL/GenBank/DDBJ whole genome shotgun (WGS) entry which is preliminary data.</text>
</comment>
<comment type="catalytic activity">
    <reaction evidence="8">
        <text>2-C-methyl-D-erythritol 4-phosphate + NADP(+) = 1-deoxy-D-xylulose 5-phosphate + NADPH + H(+)</text>
        <dbReference type="Rhea" id="RHEA:13717"/>
        <dbReference type="ChEBI" id="CHEBI:15378"/>
        <dbReference type="ChEBI" id="CHEBI:57783"/>
        <dbReference type="ChEBI" id="CHEBI:57792"/>
        <dbReference type="ChEBI" id="CHEBI:58262"/>
        <dbReference type="ChEBI" id="CHEBI:58349"/>
        <dbReference type="EC" id="1.1.1.267"/>
    </reaction>
    <physiologicalReaction direction="right-to-left" evidence="8">
        <dbReference type="Rhea" id="RHEA:13719"/>
    </physiologicalReaction>
</comment>
<keyword evidence="3 9" id="KW-0479">Metal-binding</keyword>
<dbReference type="Proteomes" id="UP000254771">
    <property type="component" value="Unassembled WGS sequence"/>
</dbReference>
<feature type="binding site" evidence="9">
    <location>
        <position position="181"/>
    </location>
    <ligand>
        <name>1-deoxy-D-xylulose 5-phosphate</name>
        <dbReference type="ChEBI" id="CHEBI:57792"/>
    </ligand>
</feature>
<feature type="binding site" evidence="9">
    <location>
        <position position="37"/>
    </location>
    <ligand>
        <name>NADPH</name>
        <dbReference type="ChEBI" id="CHEBI:57783"/>
    </ligand>
</feature>
<dbReference type="GO" id="GO:0030145">
    <property type="term" value="F:manganese ion binding"/>
    <property type="evidence" value="ECO:0007669"/>
    <property type="project" value="TreeGrafter"/>
</dbReference>
<feature type="binding site" evidence="9">
    <location>
        <position position="12"/>
    </location>
    <ligand>
        <name>NADPH</name>
        <dbReference type="ChEBI" id="CHEBI:57783"/>
    </ligand>
</feature>
<feature type="binding site" evidence="9">
    <location>
        <position position="125"/>
    </location>
    <ligand>
        <name>1-deoxy-D-xylulose 5-phosphate</name>
        <dbReference type="ChEBI" id="CHEBI:57792"/>
    </ligand>
</feature>
<dbReference type="SUPFAM" id="SSF69055">
    <property type="entry name" value="1-deoxy-D-xylulose-5-phosphate reductoisomerase, C-terminal domain"/>
    <property type="match status" value="1"/>
</dbReference>
<evidence type="ECO:0000256" key="2">
    <source>
        <dbReference type="ARBA" id="ARBA00006825"/>
    </source>
</evidence>
<proteinExistence type="inferred from homology"/>
<dbReference type="FunFam" id="3.40.50.720:FF:000045">
    <property type="entry name" value="1-deoxy-D-xylulose 5-phosphate reductoisomerase"/>
    <property type="match status" value="1"/>
</dbReference>
<evidence type="ECO:0000259" key="11">
    <source>
        <dbReference type="Pfam" id="PF08436"/>
    </source>
</evidence>
<name>A0A370DSQ4_9GAMM</name>
<feature type="binding site" evidence="9">
    <location>
        <position position="223"/>
    </location>
    <ligand>
        <name>1-deoxy-D-xylulose 5-phosphate</name>
        <dbReference type="ChEBI" id="CHEBI:57792"/>
    </ligand>
</feature>
<evidence type="ECO:0000313" key="13">
    <source>
        <dbReference type="EMBL" id="RDH87747.1"/>
    </source>
</evidence>
<dbReference type="EC" id="1.1.1.267" evidence="9"/>
<feature type="binding site" evidence="9">
    <location>
        <position position="226"/>
    </location>
    <ligand>
        <name>1-deoxy-D-xylulose 5-phosphate</name>
        <dbReference type="ChEBI" id="CHEBI:57792"/>
    </ligand>
</feature>
<comment type="function">
    <text evidence="9">Catalyzes the NADPH-dependent rearrangement and reduction of 1-deoxy-D-xylulose-5-phosphate (DXP) to 2-C-methyl-D-erythritol 4-phosphate (MEP).</text>
</comment>
<evidence type="ECO:0000256" key="4">
    <source>
        <dbReference type="ARBA" id="ARBA00022857"/>
    </source>
</evidence>
<evidence type="ECO:0000256" key="1">
    <source>
        <dbReference type="ARBA" id="ARBA00005094"/>
    </source>
</evidence>
<comment type="pathway">
    <text evidence="1 9">Isoprenoid biosynthesis; isopentenyl diphosphate biosynthesis via DXP pathway; isopentenyl diphosphate from 1-deoxy-D-xylulose 5-phosphate: step 1/6.</text>
</comment>
<feature type="binding site" evidence="9">
    <location>
        <position position="152"/>
    </location>
    <ligand>
        <name>Mn(2+)</name>
        <dbReference type="ChEBI" id="CHEBI:29035"/>
    </ligand>
</feature>
<dbReference type="GO" id="GO:0051484">
    <property type="term" value="P:isopentenyl diphosphate biosynthetic process, methylerythritol 4-phosphate pathway involved in terpenoid biosynthetic process"/>
    <property type="evidence" value="ECO:0007669"/>
    <property type="project" value="TreeGrafter"/>
</dbReference>